<evidence type="ECO:0000256" key="7">
    <source>
        <dbReference type="ARBA" id="ARBA00023012"/>
    </source>
</evidence>
<evidence type="ECO:0000256" key="2">
    <source>
        <dbReference type="ARBA" id="ARBA00004370"/>
    </source>
</evidence>
<dbReference type="InterPro" id="IPR003661">
    <property type="entry name" value="HisK_dim/P_dom"/>
</dbReference>
<dbReference type="SMART" id="SM00304">
    <property type="entry name" value="HAMP"/>
    <property type="match status" value="1"/>
</dbReference>
<dbReference type="EC" id="2.7.13.3" evidence="3"/>
<dbReference type="Pfam" id="PF00512">
    <property type="entry name" value="HisKA"/>
    <property type="match status" value="1"/>
</dbReference>
<dbReference type="STRING" id="767434.Fraau_2960"/>
<evidence type="ECO:0000256" key="5">
    <source>
        <dbReference type="ARBA" id="ARBA00022679"/>
    </source>
</evidence>
<dbReference type="InterPro" id="IPR005467">
    <property type="entry name" value="His_kinase_dom"/>
</dbReference>
<dbReference type="Gene3D" id="3.30.565.10">
    <property type="entry name" value="Histidine kinase-like ATPase, C-terminal domain"/>
    <property type="match status" value="1"/>
</dbReference>
<evidence type="ECO:0000259" key="8">
    <source>
        <dbReference type="PROSITE" id="PS50109"/>
    </source>
</evidence>
<keyword evidence="4" id="KW-0597">Phosphoprotein</keyword>
<dbReference type="RefSeq" id="WP_014404293.1">
    <property type="nucleotide sequence ID" value="NC_017033.1"/>
</dbReference>
<feature type="domain" description="Histidine kinase" evidence="8">
    <location>
        <begin position="257"/>
        <end position="472"/>
    </location>
</feature>
<dbReference type="CDD" id="cd06225">
    <property type="entry name" value="HAMP"/>
    <property type="match status" value="1"/>
</dbReference>
<dbReference type="GO" id="GO:0016036">
    <property type="term" value="P:cellular response to phosphate starvation"/>
    <property type="evidence" value="ECO:0007669"/>
    <property type="project" value="TreeGrafter"/>
</dbReference>
<dbReference type="InterPro" id="IPR004358">
    <property type="entry name" value="Sig_transdc_His_kin-like_C"/>
</dbReference>
<feature type="domain" description="HAMP" evidence="9">
    <location>
        <begin position="197"/>
        <end position="249"/>
    </location>
</feature>
<dbReference type="CDD" id="cd00082">
    <property type="entry name" value="HisKA"/>
    <property type="match status" value="1"/>
</dbReference>
<reference evidence="10" key="1">
    <citation type="submission" date="2012-02" db="EMBL/GenBank/DDBJ databases">
        <title>The complete genome of Frateuria aurantia DSM 6220.</title>
        <authorList>
            <consortium name="US DOE Joint Genome Institute (JGI-PGF)"/>
            <person name="Lucas S."/>
            <person name="Copeland A."/>
            <person name="Lapidus A."/>
            <person name="Glavina del Rio T."/>
            <person name="Dalin E."/>
            <person name="Tice H."/>
            <person name="Bruce D."/>
            <person name="Goodwin L."/>
            <person name="Pitluck S."/>
            <person name="Peters L."/>
            <person name="Ovchinnikova G."/>
            <person name="Teshima H."/>
            <person name="Kyrpides N."/>
            <person name="Mavromatis K."/>
            <person name="Ivanova N."/>
            <person name="Brettin T."/>
            <person name="Detter J.C."/>
            <person name="Han C."/>
            <person name="Larimer F."/>
            <person name="Land M."/>
            <person name="Hauser L."/>
            <person name="Markowitz V."/>
            <person name="Cheng J.-F."/>
            <person name="Hugenholtz P."/>
            <person name="Woyke T."/>
            <person name="Wu D."/>
            <person name="Brambilla E."/>
            <person name="Klenk H.-P."/>
            <person name="Eisen J.A."/>
        </authorList>
    </citation>
    <scope>NUCLEOTIDE SEQUENCE</scope>
    <source>
        <strain evidence="10">DSM 6220</strain>
    </source>
</reference>
<dbReference type="eggNOG" id="COG5002">
    <property type="taxonomic scope" value="Bacteria"/>
</dbReference>
<protein>
    <recommendedName>
        <fullName evidence="3">histidine kinase</fullName>
        <ecNumber evidence="3">2.7.13.3</ecNumber>
    </recommendedName>
</protein>
<evidence type="ECO:0000256" key="6">
    <source>
        <dbReference type="ARBA" id="ARBA00022777"/>
    </source>
</evidence>
<dbReference type="SMART" id="SM00387">
    <property type="entry name" value="HATPase_c"/>
    <property type="match status" value="1"/>
</dbReference>
<dbReference type="SMART" id="SM00388">
    <property type="entry name" value="HisKA"/>
    <property type="match status" value="1"/>
</dbReference>
<keyword evidence="7" id="KW-0902">Two-component regulatory system</keyword>
<evidence type="ECO:0000259" key="9">
    <source>
        <dbReference type="PROSITE" id="PS50885"/>
    </source>
</evidence>
<dbReference type="InterPro" id="IPR036890">
    <property type="entry name" value="HATPase_C_sf"/>
</dbReference>
<dbReference type="PROSITE" id="PS50885">
    <property type="entry name" value="HAMP"/>
    <property type="match status" value="1"/>
</dbReference>
<proteinExistence type="predicted"/>
<name>H8L233_FRAAD</name>
<dbReference type="KEGG" id="fau:Fraau_2960"/>
<gene>
    <name evidence="10" type="ordered locus">Fraau_2960</name>
</gene>
<sequence length="477" mass="52423">MRIAQKVFVLLAATTVLALFAFSLGAALNLRRGLLAYINLRQVEQVDMLRDGLATYWSDHRSFEPLAQPAAWRQWLRLAGRPEARGDAGDEVAVSPQGHHAAHREAHGALRWSWIARVGLWSASGQRRMAGPLPLADARREPITVDDVVVGWLVYSPQHEIDAPHDLDFLHAQWREMIWTLVWVLLLALPLSYAFTRHLVRPLAALTGISARLAAGDYSARSGLQRGDEIGELIRHVDALAEALQRHEAIRRRWVADIAHELRTPLTVLRGELEAIQDGLHRPDARVLAILLDEVGRLDALVSDLHELTLAELQAFSYRREPVELGALAALAWERFQPLAAEQGLQLVLLPAGGPLWVEGDPARLGQLLDNLFSNSLRYTDRGGRVELALSGAVDGMMLMVSDSAPGVTMDDRSRLFEPLFRVESSRNRAAGGSGLGLAIARGIAEAHHGQLWAEASPLGGLRVILHLPAGHAEPNA</sequence>
<dbReference type="InterPro" id="IPR003594">
    <property type="entry name" value="HATPase_dom"/>
</dbReference>
<dbReference type="PRINTS" id="PR00344">
    <property type="entry name" value="BCTRLSENSOR"/>
</dbReference>
<comment type="catalytic activity">
    <reaction evidence="1">
        <text>ATP + protein L-histidine = ADP + protein N-phospho-L-histidine.</text>
        <dbReference type="EC" id="2.7.13.3"/>
    </reaction>
</comment>
<dbReference type="SUPFAM" id="SSF55874">
    <property type="entry name" value="ATPase domain of HSP90 chaperone/DNA topoisomerase II/histidine kinase"/>
    <property type="match status" value="1"/>
</dbReference>
<evidence type="ECO:0000313" key="11">
    <source>
        <dbReference type="Proteomes" id="UP000005234"/>
    </source>
</evidence>
<dbReference type="PROSITE" id="PS50109">
    <property type="entry name" value="HIS_KIN"/>
    <property type="match status" value="1"/>
</dbReference>
<dbReference type="HOGENOM" id="CLU_000445_89_6_6"/>
<dbReference type="GO" id="GO:0004721">
    <property type="term" value="F:phosphoprotein phosphatase activity"/>
    <property type="evidence" value="ECO:0007669"/>
    <property type="project" value="TreeGrafter"/>
</dbReference>
<dbReference type="AlphaFoldDB" id="H8L233"/>
<evidence type="ECO:0000256" key="3">
    <source>
        <dbReference type="ARBA" id="ARBA00012438"/>
    </source>
</evidence>
<dbReference type="GO" id="GO:0005886">
    <property type="term" value="C:plasma membrane"/>
    <property type="evidence" value="ECO:0007669"/>
    <property type="project" value="TreeGrafter"/>
</dbReference>
<dbReference type="InterPro" id="IPR036097">
    <property type="entry name" value="HisK_dim/P_sf"/>
</dbReference>
<dbReference type="PANTHER" id="PTHR45453:SF1">
    <property type="entry name" value="PHOSPHATE REGULON SENSOR PROTEIN PHOR"/>
    <property type="match status" value="1"/>
</dbReference>
<dbReference type="Proteomes" id="UP000005234">
    <property type="component" value="Chromosome"/>
</dbReference>
<dbReference type="GO" id="GO:0000155">
    <property type="term" value="F:phosphorelay sensor kinase activity"/>
    <property type="evidence" value="ECO:0007669"/>
    <property type="project" value="InterPro"/>
</dbReference>
<keyword evidence="5" id="KW-0808">Transferase</keyword>
<keyword evidence="6 10" id="KW-0418">Kinase</keyword>
<dbReference type="PANTHER" id="PTHR45453">
    <property type="entry name" value="PHOSPHATE REGULON SENSOR PROTEIN PHOR"/>
    <property type="match status" value="1"/>
</dbReference>
<dbReference type="Gene3D" id="1.10.8.500">
    <property type="entry name" value="HAMP domain in histidine kinase"/>
    <property type="match status" value="1"/>
</dbReference>
<keyword evidence="11" id="KW-1185">Reference proteome</keyword>
<dbReference type="SUPFAM" id="SSF47384">
    <property type="entry name" value="Homodimeric domain of signal transducing histidine kinase"/>
    <property type="match status" value="1"/>
</dbReference>
<evidence type="ECO:0000256" key="4">
    <source>
        <dbReference type="ARBA" id="ARBA00022553"/>
    </source>
</evidence>
<comment type="subcellular location">
    <subcellularLocation>
        <location evidence="2">Membrane</location>
    </subcellularLocation>
</comment>
<dbReference type="SUPFAM" id="SSF158472">
    <property type="entry name" value="HAMP domain-like"/>
    <property type="match status" value="1"/>
</dbReference>
<evidence type="ECO:0000256" key="1">
    <source>
        <dbReference type="ARBA" id="ARBA00000085"/>
    </source>
</evidence>
<dbReference type="Pfam" id="PF00672">
    <property type="entry name" value="HAMP"/>
    <property type="match status" value="1"/>
</dbReference>
<accession>H8L233</accession>
<dbReference type="Pfam" id="PF02518">
    <property type="entry name" value="HATPase_c"/>
    <property type="match status" value="1"/>
</dbReference>
<dbReference type="InterPro" id="IPR050351">
    <property type="entry name" value="BphY/WalK/GraS-like"/>
</dbReference>
<evidence type="ECO:0000313" key="10">
    <source>
        <dbReference type="EMBL" id="AFC87290.1"/>
    </source>
</evidence>
<dbReference type="InterPro" id="IPR003660">
    <property type="entry name" value="HAMP_dom"/>
</dbReference>
<dbReference type="eggNOG" id="COG2770">
    <property type="taxonomic scope" value="Bacteria"/>
</dbReference>
<dbReference type="Gene3D" id="1.10.287.130">
    <property type="match status" value="1"/>
</dbReference>
<dbReference type="OrthoDB" id="9804645at2"/>
<dbReference type="EMBL" id="CP003350">
    <property type="protein sequence ID" value="AFC87290.1"/>
    <property type="molecule type" value="Genomic_DNA"/>
</dbReference>
<organism evidence="10 11">
    <name type="scientific">Frateuria aurantia (strain ATCC 33424 / DSM 6220 / KCTC 2777 / LMG 1558 / NBRC 3245 / NCIMB 13370)</name>
    <name type="common">Acetobacter aurantius</name>
    <dbReference type="NCBI Taxonomy" id="767434"/>
    <lineage>
        <taxon>Bacteria</taxon>
        <taxon>Pseudomonadati</taxon>
        <taxon>Pseudomonadota</taxon>
        <taxon>Gammaproteobacteria</taxon>
        <taxon>Lysobacterales</taxon>
        <taxon>Rhodanobacteraceae</taxon>
        <taxon>Frateuria</taxon>
    </lineage>
</organism>